<reference evidence="15 16" key="1">
    <citation type="submission" date="2018-12" db="EMBL/GenBank/DDBJ databases">
        <authorList>
            <person name="Li F."/>
        </authorList>
    </citation>
    <scope>NUCLEOTIDE SEQUENCE [LARGE SCALE GENOMIC DNA]</scope>
    <source>
        <strain evidence="15 16">11W25H-1</strain>
    </source>
</reference>
<comment type="caution">
    <text evidence="15">The sequence shown here is derived from an EMBL/GenBank/DDBJ whole genome shotgun (WGS) entry which is preliminary data.</text>
</comment>
<dbReference type="OrthoDB" id="9806824at2"/>
<dbReference type="CDD" id="cd04191">
    <property type="entry name" value="Glucan_BSP_MdoH"/>
    <property type="match status" value="1"/>
</dbReference>
<evidence type="ECO:0000259" key="14">
    <source>
        <dbReference type="Pfam" id="PF13632"/>
    </source>
</evidence>
<protein>
    <recommendedName>
        <fullName evidence="4">Glucans biosynthesis glucosyltransferase H</fullName>
    </recommendedName>
</protein>
<keyword evidence="5" id="KW-1003">Cell membrane</keyword>
<keyword evidence="10 13" id="KW-1133">Transmembrane helix</keyword>
<feature type="compositionally biased region" description="Low complexity" evidence="12">
    <location>
        <begin position="164"/>
        <end position="174"/>
    </location>
</feature>
<proteinExistence type="inferred from homology"/>
<organism evidence="15 16">
    <name type="scientific">Labedella phragmitis</name>
    <dbReference type="NCBI Taxonomy" id="2498849"/>
    <lineage>
        <taxon>Bacteria</taxon>
        <taxon>Bacillati</taxon>
        <taxon>Actinomycetota</taxon>
        <taxon>Actinomycetes</taxon>
        <taxon>Micrococcales</taxon>
        <taxon>Microbacteriaceae</taxon>
        <taxon>Labedella</taxon>
    </lineage>
</organism>
<dbReference type="NCBIfam" id="NF003958">
    <property type="entry name" value="PRK05454.2-1"/>
    <property type="match status" value="1"/>
</dbReference>
<sequence length="864" mass="93752">MSGTARRRAERSHIVRYQGEPHDPTHGRRARLRRRGHVTRLHVRAVPAPPRDLRPRPRLSGRARRRGHLPLPPRTRRHDGRRRGGAPRRVDVRRGSRARGRRAVAHPRGCHGILRPERRGHVALRHALRGPERASAGAPCGALRGLDDRRTAREPVADARAGPRRSPLGSSPPHGAERPPSELDVIAVSGRHATAITFDHDASHAGAARSFVFWSTSVTTAVGTLGAWWALDTGGLNPAEIVQIALFAVCFAWIAFAFWTALVGFRRLVTRRAVSGLRGPNGSADTQAITSRVALVVPMRNEDPHAVFANIRAIGESIGRSRHPELIDFFILSDTVDPDIQVAEEVAWTELRGHLASICRVYYRRRTDNSGKKAGNLAEFCRRWGASYEYFIVLDADSLMEADTIITMTRIMELNPGVGILQAPPTSIGGRSRFARLQQFAGFAYGTVVTAGMSGWQGGDSNYWGHNAIIRTKAFARYCGLPVLSGTGPFSGEILSHDFVEAALMRRAGYEVWMLPELVGSFERLPPTLLDYAQRDRRWAAGNLQHLRLLGTAGLHPMSRLHLFMGASSYLMSPVWLLFILAGVTSALLDSAASEGPTVDPLAAVVVFVSSTVLVFAPRFLGLVAVLRDRDARRALGGAGLVILSGIFEIVVSALMAPITMVMQTLALVGILSGAKVSWGTQRRDGERPTALDLLRVHTPHAVLGLALLVTAVLIPGSAPWLAAMIVSLLAAPLLTAWTSGTDPESSVMSRLIRVPDEVAPPRVVVRADELVAVRPTPVTDGLRRVLTDGRAHSVHLAVLATASSAPPTVPERIARLVDDGAWASISVEDRAVALASPEFLRAHRRSVVRPVRTATTVLAPVHG</sequence>
<feature type="region of interest" description="Disordered" evidence="12">
    <location>
        <begin position="1"/>
        <end position="29"/>
    </location>
</feature>
<dbReference type="GO" id="GO:0016758">
    <property type="term" value="F:hexosyltransferase activity"/>
    <property type="evidence" value="ECO:0007669"/>
    <property type="project" value="TreeGrafter"/>
</dbReference>
<evidence type="ECO:0000256" key="12">
    <source>
        <dbReference type="SAM" id="MobiDB-lite"/>
    </source>
</evidence>
<feature type="transmembrane region" description="Helical" evidence="13">
    <location>
        <begin position="570"/>
        <end position="589"/>
    </location>
</feature>
<feature type="transmembrane region" description="Helical" evidence="13">
    <location>
        <begin position="635"/>
        <end position="655"/>
    </location>
</feature>
<evidence type="ECO:0000256" key="4">
    <source>
        <dbReference type="ARBA" id="ARBA00020585"/>
    </source>
</evidence>
<dbReference type="InterPro" id="IPR029044">
    <property type="entry name" value="Nucleotide-diphossugar_trans"/>
</dbReference>
<evidence type="ECO:0000256" key="1">
    <source>
        <dbReference type="ARBA" id="ARBA00004429"/>
    </source>
</evidence>
<feature type="region of interest" description="Disordered" evidence="12">
    <location>
        <begin position="46"/>
        <end position="106"/>
    </location>
</feature>
<gene>
    <name evidence="15" type="primary">mdoH</name>
    <name evidence="15" type="ORF">ELQ90_11515</name>
</gene>
<dbReference type="Proteomes" id="UP000288547">
    <property type="component" value="Unassembled WGS sequence"/>
</dbReference>
<dbReference type="SUPFAM" id="SSF53448">
    <property type="entry name" value="Nucleotide-diphospho-sugar transferases"/>
    <property type="match status" value="1"/>
</dbReference>
<keyword evidence="11 13" id="KW-0472">Membrane</keyword>
<feature type="transmembrane region" description="Helical" evidence="13">
    <location>
        <begin position="243"/>
        <end position="265"/>
    </location>
</feature>
<evidence type="ECO:0000256" key="11">
    <source>
        <dbReference type="ARBA" id="ARBA00023136"/>
    </source>
</evidence>
<keyword evidence="7" id="KW-0328">Glycosyltransferase</keyword>
<dbReference type="Pfam" id="PF13632">
    <property type="entry name" value="Glyco_trans_2_3"/>
    <property type="match status" value="1"/>
</dbReference>
<feature type="compositionally biased region" description="Basic residues" evidence="12">
    <location>
        <begin position="56"/>
        <end position="86"/>
    </location>
</feature>
<dbReference type="PANTHER" id="PTHR43867">
    <property type="entry name" value="CELLULOSE SYNTHASE CATALYTIC SUBUNIT A [UDP-FORMING]"/>
    <property type="match status" value="1"/>
</dbReference>
<dbReference type="EMBL" id="RZNB01000004">
    <property type="protein sequence ID" value="RWZ49966.1"/>
    <property type="molecule type" value="Genomic_DNA"/>
</dbReference>
<feature type="region of interest" description="Disordered" evidence="12">
    <location>
        <begin position="129"/>
        <end position="180"/>
    </location>
</feature>
<feature type="compositionally biased region" description="Basic residues" evidence="12">
    <location>
        <begin position="95"/>
        <end position="106"/>
    </location>
</feature>
<feature type="transmembrane region" description="Helical" evidence="13">
    <location>
        <begin position="601"/>
        <end position="623"/>
    </location>
</feature>
<feature type="transmembrane region" description="Helical" evidence="13">
    <location>
        <begin position="691"/>
        <end position="715"/>
    </location>
</feature>
<evidence type="ECO:0000256" key="5">
    <source>
        <dbReference type="ARBA" id="ARBA00022475"/>
    </source>
</evidence>
<evidence type="ECO:0000313" key="16">
    <source>
        <dbReference type="Proteomes" id="UP000288547"/>
    </source>
</evidence>
<evidence type="ECO:0000256" key="13">
    <source>
        <dbReference type="SAM" id="Phobius"/>
    </source>
</evidence>
<evidence type="ECO:0000256" key="3">
    <source>
        <dbReference type="ARBA" id="ARBA00009337"/>
    </source>
</evidence>
<evidence type="ECO:0000256" key="7">
    <source>
        <dbReference type="ARBA" id="ARBA00022676"/>
    </source>
</evidence>
<evidence type="ECO:0000256" key="9">
    <source>
        <dbReference type="ARBA" id="ARBA00022692"/>
    </source>
</evidence>
<keyword evidence="6" id="KW-0997">Cell inner membrane</keyword>
<name>A0A3S3Z1Z1_9MICO</name>
<evidence type="ECO:0000256" key="8">
    <source>
        <dbReference type="ARBA" id="ARBA00022679"/>
    </source>
</evidence>
<keyword evidence="9 13" id="KW-0812">Transmembrane</keyword>
<feature type="compositionally biased region" description="Basic residues" evidence="12">
    <location>
        <begin position="1"/>
        <end position="10"/>
    </location>
</feature>
<dbReference type="PANTHER" id="PTHR43867:SF5">
    <property type="entry name" value="GLUCANS BIOSYNTHESIS GLUCOSYLTRANSFERASE H"/>
    <property type="match status" value="1"/>
</dbReference>
<dbReference type="InterPro" id="IPR001173">
    <property type="entry name" value="Glyco_trans_2-like"/>
</dbReference>
<feature type="transmembrane region" description="Helical" evidence="13">
    <location>
        <begin position="661"/>
        <end position="679"/>
    </location>
</feature>
<keyword evidence="8 15" id="KW-0808">Transferase</keyword>
<evidence type="ECO:0000256" key="2">
    <source>
        <dbReference type="ARBA" id="ARBA00005001"/>
    </source>
</evidence>
<evidence type="ECO:0000313" key="15">
    <source>
        <dbReference type="EMBL" id="RWZ49966.1"/>
    </source>
</evidence>
<comment type="subcellular location">
    <subcellularLocation>
        <location evidence="1">Cell inner membrane</location>
        <topology evidence="1">Multi-pass membrane protein</topology>
    </subcellularLocation>
</comment>
<dbReference type="AlphaFoldDB" id="A0A3S3Z1Z1"/>
<comment type="similarity">
    <text evidence="3">Belongs to the glycosyltransferase 2 family. OpgH subfamily.</text>
</comment>
<evidence type="ECO:0000256" key="6">
    <source>
        <dbReference type="ARBA" id="ARBA00022519"/>
    </source>
</evidence>
<evidence type="ECO:0000256" key="10">
    <source>
        <dbReference type="ARBA" id="ARBA00022989"/>
    </source>
</evidence>
<feature type="domain" description="Glycosyltransferase 2-like" evidence="14">
    <location>
        <begin position="390"/>
        <end position="586"/>
    </location>
</feature>
<feature type="transmembrane region" description="Helical" evidence="13">
    <location>
        <begin position="211"/>
        <end position="231"/>
    </location>
</feature>
<dbReference type="NCBIfam" id="NF003962">
    <property type="entry name" value="PRK05454.2-5"/>
    <property type="match status" value="1"/>
</dbReference>
<dbReference type="GO" id="GO:0005886">
    <property type="term" value="C:plasma membrane"/>
    <property type="evidence" value="ECO:0007669"/>
    <property type="project" value="UniProtKB-SubCell"/>
</dbReference>
<keyword evidence="16" id="KW-1185">Reference proteome</keyword>
<dbReference type="InterPro" id="IPR050321">
    <property type="entry name" value="Glycosyltr_2/OpgH_subfam"/>
</dbReference>
<feature type="compositionally biased region" description="Basic and acidic residues" evidence="12">
    <location>
        <begin position="145"/>
        <end position="157"/>
    </location>
</feature>
<dbReference type="Gene3D" id="3.90.550.10">
    <property type="entry name" value="Spore Coat Polysaccharide Biosynthesis Protein SpsA, Chain A"/>
    <property type="match status" value="1"/>
</dbReference>
<accession>A0A3S3Z1Z1</accession>
<comment type="pathway">
    <text evidence="2">Glycan metabolism; osmoregulated periplasmic glucan (OPG) biosynthesis.</text>
</comment>